<protein>
    <recommendedName>
        <fullName evidence="2">Chalcone-flavonone isomerase family protein</fullName>
    </recommendedName>
</protein>
<accession>A0A2G5DD61</accession>
<dbReference type="Gene3D" id="3.50.70.10">
    <property type="match status" value="1"/>
</dbReference>
<dbReference type="GO" id="GO:0005504">
    <property type="term" value="F:fatty acid binding"/>
    <property type="evidence" value="ECO:0007669"/>
    <property type="project" value="TreeGrafter"/>
</dbReference>
<evidence type="ECO:0000256" key="1">
    <source>
        <dbReference type="ARBA" id="ARBA00007166"/>
    </source>
</evidence>
<dbReference type="PANTHER" id="PTHR47698:SF2">
    <property type="entry name" value="FATTY-ACID-BINDING PROTEIN 3, CHLOROPLASTIC"/>
    <property type="match status" value="1"/>
</dbReference>
<evidence type="ECO:0000256" key="2">
    <source>
        <dbReference type="RuleBase" id="RU361158"/>
    </source>
</evidence>
<dbReference type="AlphaFoldDB" id="A0A2G5DD61"/>
<dbReference type="InterPro" id="IPR036298">
    <property type="entry name" value="Chalcone_isomerase_sf"/>
</dbReference>
<organism evidence="4 5">
    <name type="scientific">Aquilegia coerulea</name>
    <name type="common">Rocky mountain columbine</name>
    <dbReference type="NCBI Taxonomy" id="218851"/>
    <lineage>
        <taxon>Eukaryota</taxon>
        <taxon>Viridiplantae</taxon>
        <taxon>Streptophyta</taxon>
        <taxon>Embryophyta</taxon>
        <taxon>Tracheophyta</taxon>
        <taxon>Spermatophyta</taxon>
        <taxon>Magnoliopsida</taxon>
        <taxon>Ranunculales</taxon>
        <taxon>Ranunculaceae</taxon>
        <taxon>Thalictroideae</taxon>
        <taxon>Aquilegia</taxon>
    </lineage>
</organism>
<proteinExistence type="inferred from homology"/>
<dbReference type="STRING" id="218851.A0A2G5DD61"/>
<gene>
    <name evidence="4" type="ORF">AQUCO_02200109v1</name>
</gene>
<dbReference type="Pfam" id="PF02431">
    <property type="entry name" value="Chalcone"/>
    <property type="match status" value="1"/>
</dbReference>
<dbReference type="FunCoup" id="A0A2G5DD61">
    <property type="interactions" value="557"/>
</dbReference>
<dbReference type="EMBL" id="KZ305039">
    <property type="protein sequence ID" value="PIA41461.1"/>
    <property type="molecule type" value="Genomic_DNA"/>
</dbReference>
<feature type="domain" description="Chalcone isomerase" evidence="3">
    <location>
        <begin position="96"/>
        <end position="289"/>
    </location>
</feature>
<sequence>MAVVVGVGVGLNSNTKTFSLFSSTNIHNSNLNLKSKIFGFQQKNPFSHTLSLPLSTYYSTSCYHKSKRLLFSPKSAADIYSSSDEDEDLIVEPNTNVKFQSVLSVPGCPTPLSLLATGYREKVFAIVGVKVYAVGLYTNVSITKSLKAWKSRTEAEFQKDSSFFNSIYRAPTEKTLQIVMVRDIDGKTFWDALDSAISPRIKAPTPADESALSTFRIIFQQRSLKKGTLVFLTWLDPSKMLVSISADGSPSTVDATIEATNVNLAFFNIFFGDAPVSPSLKAAVCKGFAQILR</sequence>
<dbReference type="SUPFAM" id="SSF54626">
    <property type="entry name" value="Chalcone isomerase"/>
    <property type="match status" value="1"/>
</dbReference>
<dbReference type="GO" id="GO:0009570">
    <property type="term" value="C:chloroplast stroma"/>
    <property type="evidence" value="ECO:0007669"/>
    <property type="project" value="TreeGrafter"/>
</dbReference>
<comment type="similarity">
    <text evidence="1 2">Belongs to the chalcone isomerase family.</text>
</comment>
<evidence type="ECO:0000313" key="4">
    <source>
        <dbReference type="EMBL" id="PIA41461.1"/>
    </source>
</evidence>
<dbReference type="GO" id="GO:0006631">
    <property type="term" value="P:fatty acid metabolic process"/>
    <property type="evidence" value="ECO:0007669"/>
    <property type="project" value="TreeGrafter"/>
</dbReference>
<keyword evidence="5" id="KW-1185">Reference proteome</keyword>
<dbReference type="PANTHER" id="PTHR47698">
    <property type="entry name" value="FATTY-ACID-BINDING PROTEIN 3, CHLOROPLASTIC"/>
    <property type="match status" value="1"/>
</dbReference>
<dbReference type="Gene3D" id="1.10.890.20">
    <property type="match status" value="1"/>
</dbReference>
<evidence type="ECO:0000313" key="5">
    <source>
        <dbReference type="Proteomes" id="UP000230069"/>
    </source>
</evidence>
<dbReference type="OrthoDB" id="18193at2759"/>
<evidence type="ECO:0000259" key="3">
    <source>
        <dbReference type="Pfam" id="PF02431"/>
    </source>
</evidence>
<reference evidence="4 5" key="1">
    <citation type="submission" date="2017-09" db="EMBL/GenBank/DDBJ databases">
        <title>WGS assembly of Aquilegia coerulea Goldsmith.</title>
        <authorList>
            <person name="Hodges S."/>
            <person name="Kramer E."/>
            <person name="Nordborg M."/>
            <person name="Tomkins J."/>
            <person name="Borevitz J."/>
            <person name="Derieg N."/>
            <person name="Yan J."/>
            <person name="Mihaltcheva S."/>
            <person name="Hayes R.D."/>
            <person name="Rokhsar D."/>
        </authorList>
    </citation>
    <scope>NUCLEOTIDE SEQUENCE [LARGE SCALE GENOMIC DNA]</scope>
    <source>
        <strain evidence="5">cv. Goldsmith</strain>
    </source>
</reference>
<dbReference type="InterPro" id="IPR016089">
    <property type="entry name" value="Chalcone_isomerase_bundle_sf"/>
</dbReference>
<dbReference type="InterPro" id="IPR016088">
    <property type="entry name" value="Chalcone_isomerase_3-sand"/>
</dbReference>
<name>A0A2G5DD61_AQUCA</name>
<dbReference type="Proteomes" id="UP000230069">
    <property type="component" value="Unassembled WGS sequence"/>
</dbReference>
<dbReference type="InterPro" id="IPR016087">
    <property type="entry name" value="Chalcone_isomerase"/>
</dbReference>
<dbReference type="InParanoid" id="A0A2G5DD61"/>
<dbReference type="GO" id="GO:0016872">
    <property type="term" value="F:intramolecular lyase activity"/>
    <property type="evidence" value="ECO:0007669"/>
    <property type="project" value="InterPro"/>
</dbReference>